<dbReference type="PANTHER" id="PTHR43401:SF2">
    <property type="entry name" value="L-THREONINE 3-DEHYDROGENASE"/>
    <property type="match status" value="1"/>
</dbReference>
<dbReference type="SUPFAM" id="SSF51735">
    <property type="entry name" value="NAD(P)-binding Rossmann-fold domains"/>
    <property type="match status" value="1"/>
</dbReference>
<keyword evidence="3 5" id="KW-0862">Zinc</keyword>
<evidence type="ECO:0000313" key="8">
    <source>
        <dbReference type="Proteomes" id="UP001185737"/>
    </source>
</evidence>
<sequence>MKAIVKTTPTDGFEYITDYSERPVVDGEVRIAVAAASPCGTDRELVRYSATAKAFGLELPVVLGHEVAGTVIEVGPGVETLRLGDRVALESHIACRNCYHCRIGQGHNCLNMALLGLHVDGGFAERLVVTEHACYALPDNVPTETGALFESAGVAVHAMLRSQVTLAGRSVIIAGAGPIGLALVQLAHLSGARRVVAIEPNDFRRGIAESFGAVALESDQAAVEWCLNDAADRHGFDVGFDCTGAPGALDIILQSLRREATAVCIGVPRQPFALDITRYVIKHGITLKGSFGRSLWETWDVLGSLVSQGRLDLNSLVTHRMGLSKFQEALDLQGSDAGKVLLIPGID</sequence>
<dbReference type="Pfam" id="PF00107">
    <property type="entry name" value="ADH_zinc_N"/>
    <property type="match status" value="1"/>
</dbReference>
<gene>
    <name evidence="7" type="ORF">R3Q59_28810</name>
</gene>
<reference evidence="7 8" key="1">
    <citation type="submission" date="2023-10" db="EMBL/GenBank/DDBJ databases">
        <title>Development of a sustainable strategy for remediation of hydrocarbon-contaminated territories based on the waste exchange concept.</title>
        <authorList>
            <person name="Krivoruchko A."/>
        </authorList>
    </citation>
    <scope>NUCLEOTIDE SEQUENCE [LARGE SCALE GENOMIC DNA]</scope>
    <source>
        <strain evidence="7 8">IEGM 60</strain>
    </source>
</reference>
<comment type="similarity">
    <text evidence="5">Belongs to the zinc-containing alcohol dehydrogenase family.</text>
</comment>
<evidence type="ECO:0000256" key="2">
    <source>
        <dbReference type="ARBA" id="ARBA00022723"/>
    </source>
</evidence>
<keyword evidence="4" id="KW-0560">Oxidoreductase</keyword>
<dbReference type="SUPFAM" id="SSF50129">
    <property type="entry name" value="GroES-like"/>
    <property type="match status" value="1"/>
</dbReference>
<dbReference type="Pfam" id="PF08240">
    <property type="entry name" value="ADH_N"/>
    <property type="match status" value="1"/>
</dbReference>
<proteinExistence type="inferred from homology"/>
<name>A0ABU4CLR7_RHOJO</name>
<evidence type="ECO:0000313" key="7">
    <source>
        <dbReference type="EMBL" id="MDV6284499.1"/>
    </source>
</evidence>
<protein>
    <submittedName>
        <fullName evidence="7">Alcohol dehydrogenase catalytic domain-containing protein</fullName>
    </submittedName>
</protein>
<evidence type="ECO:0000256" key="3">
    <source>
        <dbReference type="ARBA" id="ARBA00022833"/>
    </source>
</evidence>
<evidence type="ECO:0000256" key="1">
    <source>
        <dbReference type="ARBA" id="ARBA00001947"/>
    </source>
</evidence>
<dbReference type="InterPro" id="IPR036291">
    <property type="entry name" value="NAD(P)-bd_dom_sf"/>
</dbReference>
<dbReference type="InterPro" id="IPR020843">
    <property type="entry name" value="ER"/>
</dbReference>
<dbReference type="PROSITE" id="PS00059">
    <property type="entry name" value="ADH_ZINC"/>
    <property type="match status" value="1"/>
</dbReference>
<dbReference type="Gene3D" id="3.40.50.720">
    <property type="entry name" value="NAD(P)-binding Rossmann-like Domain"/>
    <property type="match status" value="1"/>
</dbReference>
<evidence type="ECO:0000256" key="4">
    <source>
        <dbReference type="ARBA" id="ARBA00023002"/>
    </source>
</evidence>
<dbReference type="SMART" id="SM00829">
    <property type="entry name" value="PKS_ER"/>
    <property type="match status" value="1"/>
</dbReference>
<dbReference type="InterPro" id="IPR011032">
    <property type="entry name" value="GroES-like_sf"/>
</dbReference>
<dbReference type="Proteomes" id="UP001185737">
    <property type="component" value="Unassembled WGS sequence"/>
</dbReference>
<accession>A0ABU4CLR7</accession>
<dbReference type="InterPro" id="IPR013154">
    <property type="entry name" value="ADH-like_N"/>
</dbReference>
<comment type="cofactor">
    <cofactor evidence="1 5">
        <name>Zn(2+)</name>
        <dbReference type="ChEBI" id="CHEBI:29105"/>
    </cofactor>
</comment>
<dbReference type="EMBL" id="JAWLKA010000019">
    <property type="protein sequence ID" value="MDV6284499.1"/>
    <property type="molecule type" value="Genomic_DNA"/>
</dbReference>
<dbReference type="InterPro" id="IPR050129">
    <property type="entry name" value="Zn_alcohol_dh"/>
</dbReference>
<keyword evidence="8" id="KW-1185">Reference proteome</keyword>
<feature type="domain" description="Enoyl reductase (ER)" evidence="6">
    <location>
        <begin position="8"/>
        <end position="342"/>
    </location>
</feature>
<dbReference type="InterPro" id="IPR013149">
    <property type="entry name" value="ADH-like_C"/>
</dbReference>
<evidence type="ECO:0000259" key="6">
    <source>
        <dbReference type="SMART" id="SM00829"/>
    </source>
</evidence>
<dbReference type="Gene3D" id="3.90.180.10">
    <property type="entry name" value="Medium-chain alcohol dehydrogenases, catalytic domain"/>
    <property type="match status" value="1"/>
</dbReference>
<evidence type="ECO:0000256" key="5">
    <source>
        <dbReference type="RuleBase" id="RU361277"/>
    </source>
</evidence>
<keyword evidence="2 5" id="KW-0479">Metal-binding</keyword>
<dbReference type="PANTHER" id="PTHR43401">
    <property type="entry name" value="L-THREONINE 3-DEHYDROGENASE"/>
    <property type="match status" value="1"/>
</dbReference>
<dbReference type="RefSeq" id="WP_317570349.1">
    <property type="nucleotide sequence ID" value="NZ_JAWLKA010000019.1"/>
</dbReference>
<organism evidence="7 8">
    <name type="scientific">Rhodococcus jostii</name>
    <dbReference type="NCBI Taxonomy" id="132919"/>
    <lineage>
        <taxon>Bacteria</taxon>
        <taxon>Bacillati</taxon>
        <taxon>Actinomycetota</taxon>
        <taxon>Actinomycetes</taxon>
        <taxon>Mycobacteriales</taxon>
        <taxon>Nocardiaceae</taxon>
        <taxon>Rhodococcus</taxon>
    </lineage>
</organism>
<comment type="caution">
    <text evidence="7">The sequence shown here is derived from an EMBL/GenBank/DDBJ whole genome shotgun (WGS) entry which is preliminary data.</text>
</comment>
<dbReference type="InterPro" id="IPR002328">
    <property type="entry name" value="ADH_Zn_CS"/>
</dbReference>